<sequence>MGQDSSSSSSRASPSPHKKHCNCRHVDLSPRFCMAAHSTPVSRSIHSSSRNGKPGPRTVTRRAAAHTEQVKRHYDSLDRPLSKLTFG</sequence>
<proteinExistence type="predicted"/>
<feature type="region of interest" description="Disordered" evidence="1">
    <location>
        <begin position="1"/>
        <end position="22"/>
    </location>
</feature>
<keyword evidence="3" id="KW-1185">Reference proteome</keyword>
<evidence type="ECO:0000313" key="3">
    <source>
        <dbReference type="Proteomes" id="UP001381693"/>
    </source>
</evidence>
<evidence type="ECO:0000313" key="2">
    <source>
        <dbReference type="EMBL" id="KAK7086223.1"/>
    </source>
</evidence>
<gene>
    <name evidence="2" type="ORF">SK128_027729</name>
</gene>
<feature type="compositionally biased region" description="Low complexity" evidence="1">
    <location>
        <begin position="1"/>
        <end position="15"/>
    </location>
</feature>
<organism evidence="2 3">
    <name type="scientific">Halocaridina rubra</name>
    <name type="common">Hawaiian red shrimp</name>
    <dbReference type="NCBI Taxonomy" id="373956"/>
    <lineage>
        <taxon>Eukaryota</taxon>
        <taxon>Metazoa</taxon>
        <taxon>Ecdysozoa</taxon>
        <taxon>Arthropoda</taxon>
        <taxon>Crustacea</taxon>
        <taxon>Multicrustacea</taxon>
        <taxon>Malacostraca</taxon>
        <taxon>Eumalacostraca</taxon>
        <taxon>Eucarida</taxon>
        <taxon>Decapoda</taxon>
        <taxon>Pleocyemata</taxon>
        <taxon>Caridea</taxon>
        <taxon>Atyoidea</taxon>
        <taxon>Atyidae</taxon>
        <taxon>Halocaridina</taxon>
    </lineage>
</organism>
<name>A0AAN8XR62_HALRR</name>
<feature type="compositionally biased region" description="Polar residues" evidence="1">
    <location>
        <begin position="40"/>
        <end position="51"/>
    </location>
</feature>
<accession>A0AAN8XR62</accession>
<feature type="compositionally biased region" description="Basic and acidic residues" evidence="1">
    <location>
        <begin position="68"/>
        <end position="81"/>
    </location>
</feature>
<feature type="region of interest" description="Disordered" evidence="1">
    <location>
        <begin position="40"/>
        <end position="87"/>
    </location>
</feature>
<dbReference type="Proteomes" id="UP001381693">
    <property type="component" value="Unassembled WGS sequence"/>
</dbReference>
<protein>
    <submittedName>
        <fullName evidence="2">Uncharacterized protein</fullName>
    </submittedName>
</protein>
<dbReference type="EMBL" id="JAXCGZ010000292">
    <property type="protein sequence ID" value="KAK7086223.1"/>
    <property type="molecule type" value="Genomic_DNA"/>
</dbReference>
<evidence type="ECO:0000256" key="1">
    <source>
        <dbReference type="SAM" id="MobiDB-lite"/>
    </source>
</evidence>
<dbReference type="AlphaFoldDB" id="A0AAN8XR62"/>
<comment type="caution">
    <text evidence="2">The sequence shown here is derived from an EMBL/GenBank/DDBJ whole genome shotgun (WGS) entry which is preliminary data.</text>
</comment>
<reference evidence="2 3" key="1">
    <citation type="submission" date="2023-11" db="EMBL/GenBank/DDBJ databases">
        <title>Halocaridina rubra genome assembly.</title>
        <authorList>
            <person name="Smith C."/>
        </authorList>
    </citation>
    <scope>NUCLEOTIDE SEQUENCE [LARGE SCALE GENOMIC DNA]</scope>
    <source>
        <strain evidence="2">EP-1</strain>
        <tissue evidence="2">Whole</tissue>
    </source>
</reference>